<dbReference type="SUPFAM" id="SSF51730">
    <property type="entry name" value="FAD-linked oxidoreductase"/>
    <property type="match status" value="1"/>
</dbReference>
<dbReference type="GO" id="GO:0010133">
    <property type="term" value="P:L-proline catabolic process to L-glutamate"/>
    <property type="evidence" value="ECO:0007669"/>
    <property type="project" value="UniProtKB-UniRule"/>
</dbReference>
<feature type="active site" evidence="6">
    <location>
        <position position="922"/>
    </location>
</feature>
<dbReference type="Pfam" id="PF14850">
    <property type="entry name" value="Pro_dh-DNA_bdg"/>
    <property type="match status" value="1"/>
</dbReference>
<feature type="region of interest" description="Disordered" evidence="7">
    <location>
        <begin position="530"/>
        <end position="577"/>
    </location>
</feature>
<evidence type="ECO:0000256" key="4">
    <source>
        <dbReference type="ARBA" id="ARBA00048142"/>
    </source>
</evidence>
<comment type="catalytic activity">
    <reaction evidence="5">
        <text>L-proline + a quinone = (S)-1-pyrroline-5-carboxylate + a quinol + H(+)</text>
        <dbReference type="Rhea" id="RHEA:23784"/>
        <dbReference type="ChEBI" id="CHEBI:15378"/>
        <dbReference type="ChEBI" id="CHEBI:17388"/>
        <dbReference type="ChEBI" id="CHEBI:24646"/>
        <dbReference type="ChEBI" id="CHEBI:60039"/>
        <dbReference type="ChEBI" id="CHEBI:132124"/>
        <dbReference type="EC" id="1.5.5.2"/>
    </reaction>
</comment>
<comment type="similarity">
    <text evidence="5">In the N-terminal section; belongs to the proline dehydrogenase family.</text>
</comment>
<evidence type="ECO:0000259" key="10">
    <source>
        <dbReference type="Pfam" id="PF14850"/>
    </source>
</evidence>
<keyword evidence="5" id="KW-0285">Flavoprotein</keyword>
<feature type="active site" evidence="6">
    <location>
        <position position="888"/>
    </location>
</feature>
<evidence type="ECO:0000256" key="3">
    <source>
        <dbReference type="ARBA" id="ARBA00023027"/>
    </source>
</evidence>
<dbReference type="InterPro" id="IPR050485">
    <property type="entry name" value="Proline_metab_enzyme"/>
</dbReference>
<dbReference type="InterPro" id="IPR002872">
    <property type="entry name" value="Proline_DH_dom"/>
</dbReference>
<dbReference type="PANTHER" id="PTHR42862:SF1">
    <property type="entry name" value="DELTA-1-PYRROLINE-5-CARBOXYLATE DEHYDROGENASE 2, ISOFORM A-RELATED"/>
    <property type="match status" value="1"/>
</dbReference>
<dbReference type="InterPro" id="IPR015590">
    <property type="entry name" value="Aldehyde_DH_dom"/>
</dbReference>
<dbReference type="GO" id="GO:0004657">
    <property type="term" value="F:proline dehydrogenase activity"/>
    <property type="evidence" value="ECO:0007669"/>
    <property type="project" value="UniProtKB-UniRule"/>
</dbReference>
<accession>A0AA37W783</accession>
<dbReference type="Gene3D" id="3.20.20.220">
    <property type="match status" value="1"/>
</dbReference>
<protein>
    <recommendedName>
        <fullName evidence="5">Bifunctional protein PutA</fullName>
    </recommendedName>
    <domain>
        <recommendedName>
            <fullName evidence="5">Proline dehydrogenase</fullName>
            <ecNumber evidence="5">1.5.5.2</ecNumber>
        </recommendedName>
        <alternativeName>
            <fullName evidence="5">Proline oxidase</fullName>
        </alternativeName>
    </domain>
    <domain>
        <recommendedName>
            <fullName evidence="5">Delta-1-pyrroline-5-carboxylate dehydrogenase</fullName>
            <shortName evidence="5">P5C dehydrogenase</shortName>
            <ecNumber evidence="5">1.2.1.88</ecNumber>
        </recommendedName>
        <alternativeName>
            <fullName evidence="5">L-glutamate gamma-semialdehyde dehydrogenase</fullName>
        </alternativeName>
    </domain>
</protein>
<feature type="domain" description="Proline dehydrogenase" evidence="9">
    <location>
        <begin position="196"/>
        <end position="497"/>
    </location>
</feature>
<evidence type="ECO:0000259" key="8">
    <source>
        <dbReference type="Pfam" id="PF00171"/>
    </source>
</evidence>
<keyword evidence="5" id="KW-0642">Proline metabolism</keyword>
<keyword evidence="5" id="KW-0804">Transcription</keyword>
<gene>
    <name evidence="11" type="ORF">GCM10007876_26790</name>
</gene>
<evidence type="ECO:0000256" key="1">
    <source>
        <dbReference type="ARBA" id="ARBA00004786"/>
    </source>
</evidence>
<dbReference type="GO" id="GO:0009898">
    <property type="term" value="C:cytoplasmic side of plasma membrane"/>
    <property type="evidence" value="ECO:0007669"/>
    <property type="project" value="TreeGrafter"/>
</dbReference>
<keyword evidence="5" id="KW-0805">Transcription regulation</keyword>
<name>A0AA37W783_9GAMM</name>
<dbReference type="InterPro" id="IPR024082">
    <property type="entry name" value="PRODH_PutA_dom_II"/>
</dbReference>
<dbReference type="InterPro" id="IPR016161">
    <property type="entry name" value="Ald_DH/histidinol_DH"/>
</dbReference>
<keyword evidence="12" id="KW-1185">Reference proteome</keyword>
<feature type="compositionally biased region" description="Polar residues" evidence="7">
    <location>
        <begin position="530"/>
        <end position="541"/>
    </location>
</feature>
<proteinExistence type="inferred from homology"/>
<comment type="catalytic activity">
    <reaction evidence="4 5">
        <text>L-glutamate 5-semialdehyde + NAD(+) + H2O = L-glutamate + NADH + 2 H(+)</text>
        <dbReference type="Rhea" id="RHEA:30235"/>
        <dbReference type="ChEBI" id="CHEBI:15377"/>
        <dbReference type="ChEBI" id="CHEBI:15378"/>
        <dbReference type="ChEBI" id="CHEBI:29985"/>
        <dbReference type="ChEBI" id="CHEBI:57540"/>
        <dbReference type="ChEBI" id="CHEBI:57945"/>
        <dbReference type="ChEBI" id="CHEBI:58066"/>
        <dbReference type="EC" id="1.2.1.88"/>
    </reaction>
</comment>
<dbReference type="Proteomes" id="UP001161389">
    <property type="component" value="Unassembled WGS sequence"/>
</dbReference>
<dbReference type="GO" id="GO:0003677">
    <property type="term" value="F:DNA binding"/>
    <property type="evidence" value="ECO:0007669"/>
    <property type="project" value="UniProtKB-KW"/>
</dbReference>
<reference evidence="11" key="2">
    <citation type="submission" date="2023-01" db="EMBL/GenBank/DDBJ databases">
        <title>Draft genome sequence of Litoribrevibacter albus strain NBRC 110071.</title>
        <authorList>
            <person name="Sun Q."/>
            <person name="Mori K."/>
        </authorList>
    </citation>
    <scope>NUCLEOTIDE SEQUENCE</scope>
    <source>
        <strain evidence="11">NBRC 110071</strain>
    </source>
</reference>
<keyword evidence="5" id="KW-0678">Repressor</keyword>
<dbReference type="InterPro" id="IPR016162">
    <property type="entry name" value="Ald_DH_N"/>
</dbReference>
<dbReference type="InterPro" id="IPR029041">
    <property type="entry name" value="FAD-linked_oxidoreductase-like"/>
</dbReference>
<keyword evidence="5" id="KW-0238">DNA-binding</keyword>
<comment type="caution">
    <text evidence="11">The sequence shown here is derived from an EMBL/GenBank/DDBJ whole genome shotgun (WGS) entry which is preliminary data.</text>
</comment>
<evidence type="ECO:0000256" key="6">
    <source>
        <dbReference type="PIRSR" id="PIRSR000197-1"/>
    </source>
</evidence>
<comment type="function">
    <text evidence="5">Oxidizes proline to glutamate for use as a carbon and nitrogen source.</text>
</comment>
<feature type="domain" description="Aldehyde dehydrogenase" evidence="8">
    <location>
        <begin position="688"/>
        <end position="1110"/>
    </location>
</feature>
<dbReference type="InterPro" id="IPR025703">
    <property type="entry name" value="Bifunct_PutA"/>
</dbReference>
<comment type="cofactor">
    <cofactor evidence="5">
        <name>FAD</name>
        <dbReference type="ChEBI" id="CHEBI:57692"/>
    </cofactor>
</comment>
<keyword evidence="5" id="KW-0274">FAD</keyword>
<dbReference type="PANTHER" id="PTHR42862">
    <property type="entry name" value="DELTA-1-PYRROLINE-5-CARBOXYLATE DEHYDROGENASE 1, ISOFORM A-RELATED"/>
    <property type="match status" value="1"/>
</dbReference>
<dbReference type="Gene3D" id="3.40.309.10">
    <property type="entry name" value="Aldehyde Dehydrogenase, Chain A, domain 2"/>
    <property type="match status" value="1"/>
</dbReference>
<feature type="domain" description="Proline dehydrogenase PutA" evidence="10">
    <location>
        <begin position="72"/>
        <end position="149"/>
    </location>
</feature>
<dbReference type="SUPFAM" id="SSF81935">
    <property type="entry name" value="N-terminal domain of bifunctional PutA protein"/>
    <property type="match status" value="1"/>
</dbReference>
<comment type="pathway">
    <text evidence="1 5">Amino-acid degradation; L-proline degradation into L-glutamate; L-glutamate from L-proline: step 2/2.</text>
</comment>
<dbReference type="FunFam" id="3.40.309.10:FF:000005">
    <property type="entry name" value="1-pyrroline-5-carboxylate dehydrogenase 1"/>
    <property type="match status" value="1"/>
</dbReference>
<dbReference type="SUPFAM" id="SSF53720">
    <property type="entry name" value="ALDH-like"/>
    <property type="match status" value="1"/>
</dbReference>
<dbReference type="InterPro" id="IPR016163">
    <property type="entry name" value="Ald_DH_C"/>
</dbReference>
<evidence type="ECO:0000256" key="2">
    <source>
        <dbReference type="ARBA" id="ARBA00023002"/>
    </source>
</evidence>
<sequence>MLILRDLLERYQQIGSTPLYDVIGDYYLYDEKDYVEQLKVFAHVSPTNEQSIEQLAQTLISVALESKHIPLINQVLSEYQLDQKEGVQLLALAEGLLRIKSPDTAYRFIQDKVMSGDWESHKHKSDHSSVNLATEGLLLLKHWLSASSERTPFNYWLTAGKNYLAQEALKLLINKLAGIFIKGSTIESALAKPKDHTQHCCSFDMLGEAALTEEDADQYLANYLSAINSVGLHQSKHSASNASYNQHSISIKLSALTPKFNYRHQTPELQKTFLVRIEKLLRAAHEQSVAITLDAEEADQLELSLKVFNHLFHLPGLKGWGKLGIAVQAYGFRAIPTILYLSELAKEHNTTISIRLVKGAYWDTEIHKAQEMGLSGYPVFTQKSATDLNYQACCQLLLKQQLGGWIKPQFATHNAVSIASIVTLAEDLDPEHQHLFPIEFQRLHGMGETIYSALSGYKKPGKDYYCRSYCPVGPYQELLPYLIRRILENGANQSFLNTLNRSKTKVNHPELASNDISNESLSNENITNTVFTENHPTSSSVEADLQLRPEDKHTQDQVNDKPAIETPNEYSPLPSASIDDENIFHKLPIHGIIQYDRFRPEFPLPNDIYQPWLDGSLGMNVNHPNHQAMLATKSGEFFDKLYKVQPEIPDHIHHKEDVETIFSPDQQHFRIGLCHTLNHIDQSALYETLKQPPKWQQYPPEQRIDIIRQFANSLENNKYELISLCIHEAGKTWQDAIAELREAIDFCHYYAQQYDTLSKPVPLPHTANERNQLCYKSKGNFLCISPWNFPIAILVGQVVAALLPGNRALIKPAPQTRICGHKIYELLINCGVPKDSVYFLPATNQLSQQLVGNRGIDGVAFTGSLQTARTIQKELLDQRSYPIPLIAETSGLNCMITDDSILTEQMVKDVVSSAFGSAGQRCSALRVLFLHESIYQESIRAIKGVMSQLTVDHPKQLNTDLGPIIDDSALTRLKTYIDERSAENKVLFQQPLTNTEGYFFAPALIELTRLSELNGEHFGPILHVIKYQSNEIDQLIEDIEESDYALTLGIHSRDKHWIDFLCSRLNMGNIYINRHITGAQVAAQPFGGHKKSGSGFKAGGPNYLLQFVNEQCISENIAAIGGNVLLVTQSGLN</sequence>
<dbReference type="PIRSF" id="PIRSF000197">
    <property type="entry name" value="Bifunct_PutA"/>
    <property type="match status" value="1"/>
</dbReference>
<keyword evidence="3 5" id="KW-0520">NAD</keyword>
<dbReference type="Pfam" id="PF00171">
    <property type="entry name" value="Aldedh"/>
    <property type="match status" value="1"/>
</dbReference>
<evidence type="ECO:0000313" key="12">
    <source>
        <dbReference type="Proteomes" id="UP001161389"/>
    </source>
</evidence>
<dbReference type="Pfam" id="PF01619">
    <property type="entry name" value="Pro_dh"/>
    <property type="match status" value="1"/>
</dbReference>
<dbReference type="EC" id="1.2.1.88" evidence="5"/>
<evidence type="ECO:0000256" key="7">
    <source>
        <dbReference type="SAM" id="MobiDB-lite"/>
    </source>
</evidence>
<dbReference type="GO" id="GO:0003700">
    <property type="term" value="F:DNA-binding transcription factor activity"/>
    <property type="evidence" value="ECO:0007669"/>
    <property type="project" value="InterPro"/>
</dbReference>
<dbReference type="RefSeq" id="WP_284382097.1">
    <property type="nucleotide sequence ID" value="NZ_BSNM01000015.1"/>
</dbReference>
<comment type="similarity">
    <text evidence="5">In the C-terminal section; belongs to the aldehyde dehydrogenase family.</text>
</comment>
<dbReference type="Gene3D" id="3.40.605.10">
    <property type="entry name" value="Aldehyde Dehydrogenase, Chain A, domain 1"/>
    <property type="match status" value="1"/>
</dbReference>
<dbReference type="GO" id="GO:0003842">
    <property type="term" value="F:L-glutamate gamma-semialdehyde dehydrogenase activity"/>
    <property type="evidence" value="ECO:0007669"/>
    <property type="project" value="UniProtKB-UniRule"/>
</dbReference>
<reference evidence="11" key="1">
    <citation type="journal article" date="2014" name="Int. J. Syst. Evol. Microbiol.">
        <title>Complete genome sequence of Corynebacterium casei LMG S-19264T (=DSM 44701T), isolated from a smear-ripened cheese.</title>
        <authorList>
            <consortium name="US DOE Joint Genome Institute (JGI-PGF)"/>
            <person name="Walter F."/>
            <person name="Albersmeier A."/>
            <person name="Kalinowski J."/>
            <person name="Ruckert C."/>
        </authorList>
    </citation>
    <scope>NUCLEOTIDE SEQUENCE</scope>
    <source>
        <strain evidence="11">NBRC 110071</strain>
    </source>
</reference>
<dbReference type="InterPro" id="IPR016160">
    <property type="entry name" value="Ald_DH_CS_CYS"/>
</dbReference>
<dbReference type="InterPro" id="IPR024089">
    <property type="entry name" value="PRODH_PutA_dom_I/II"/>
</dbReference>
<feature type="compositionally biased region" description="Basic and acidic residues" evidence="7">
    <location>
        <begin position="545"/>
        <end position="563"/>
    </location>
</feature>
<dbReference type="AlphaFoldDB" id="A0AA37W783"/>
<evidence type="ECO:0000313" key="11">
    <source>
        <dbReference type="EMBL" id="GLQ32200.1"/>
    </source>
</evidence>
<dbReference type="EMBL" id="BSNM01000015">
    <property type="protein sequence ID" value="GLQ32200.1"/>
    <property type="molecule type" value="Genomic_DNA"/>
</dbReference>
<comment type="pathway">
    <text evidence="5">Amino-acid degradation; L-proline degradation into L-glutamate; L-glutamate from L-proline: step 1/2.</text>
</comment>
<evidence type="ECO:0000259" key="9">
    <source>
        <dbReference type="Pfam" id="PF01619"/>
    </source>
</evidence>
<evidence type="ECO:0000256" key="5">
    <source>
        <dbReference type="PIRNR" id="PIRNR000197"/>
    </source>
</evidence>
<keyword evidence="2 5" id="KW-0560">Oxidoreductase</keyword>
<organism evidence="11 12">
    <name type="scientific">Litoribrevibacter albus</name>
    <dbReference type="NCBI Taxonomy" id="1473156"/>
    <lineage>
        <taxon>Bacteria</taxon>
        <taxon>Pseudomonadati</taxon>
        <taxon>Pseudomonadota</taxon>
        <taxon>Gammaproteobacteria</taxon>
        <taxon>Oceanospirillales</taxon>
        <taxon>Oceanospirillaceae</taxon>
        <taxon>Litoribrevibacter</taxon>
    </lineage>
</organism>
<dbReference type="EC" id="1.5.5.2" evidence="5"/>
<dbReference type="PROSITE" id="PS00070">
    <property type="entry name" value="ALDEHYDE_DEHYDR_CYS"/>
    <property type="match status" value="1"/>
</dbReference>